<dbReference type="SUPFAM" id="SSF81324">
    <property type="entry name" value="Voltage-gated potassium channels"/>
    <property type="match status" value="1"/>
</dbReference>
<dbReference type="SUPFAM" id="SSF51735">
    <property type="entry name" value="NAD(P)-binding Rossmann-fold domains"/>
    <property type="match status" value="1"/>
</dbReference>
<evidence type="ECO:0000313" key="4">
    <source>
        <dbReference type="EMBL" id="GGF94100.1"/>
    </source>
</evidence>
<proteinExistence type="predicted"/>
<dbReference type="InterPro" id="IPR050721">
    <property type="entry name" value="Trk_Ktr_HKT_K-transport"/>
</dbReference>
<feature type="transmembrane region" description="Helical" evidence="2">
    <location>
        <begin position="90"/>
        <end position="111"/>
    </location>
</feature>
<dbReference type="InterPro" id="IPR013099">
    <property type="entry name" value="K_chnl_dom"/>
</dbReference>
<feature type="transmembrane region" description="Helical" evidence="2">
    <location>
        <begin position="206"/>
        <end position="231"/>
    </location>
</feature>
<dbReference type="AlphaFoldDB" id="A0A8J2Z3I4"/>
<keyword evidence="5" id="KW-1185">Reference proteome</keyword>
<accession>A0A8J2Z3I4</accession>
<keyword evidence="2" id="KW-1133">Transmembrane helix</keyword>
<protein>
    <recommendedName>
        <fullName evidence="3">RCK N-terminal domain-containing protein</fullName>
    </recommendedName>
</protein>
<evidence type="ECO:0000313" key="5">
    <source>
        <dbReference type="Proteomes" id="UP000636949"/>
    </source>
</evidence>
<name>A0A8J2Z3I4_9GAMM</name>
<keyword evidence="2" id="KW-0472">Membrane</keyword>
<feature type="domain" description="RCK N-terminal" evidence="3">
    <location>
        <begin position="249"/>
        <end position="372"/>
    </location>
</feature>
<comment type="caution">
    <text evidence="4">The sequence shown here is derived from an EMBL/GenBank/DDBJ whole genome shotgun (WGS) entry which is preliminary data.</text>
</comment>
<feature type="transmembrane region" description="Helical" evidence="2">
    <location>
        <begin position="117"/>
        <end position="134"/>
    </location>
</feature>
<feature type="transmembrane region" description="Helical" evidence="2">
    <location>
        <begin position="20"/>
        <end position="45"/>
    </location>
</feature>
<evidence type="ECO:0000256" key="1">
    <source>
        <dbReference type="ARBA" id="ARBA00004651"/>
    </source>
</evidence>
<gene>
    <name evidence="4" type="ORF">GCM10010995_09150</name>
</gene>
<keyword evidence="2" id="KW-0812">Transmembrane</keyword>
<dbReference type="Gene3D" id="1.10.287.70">
    <property type="match status" value="1"/>
</dbReference>
<feature type="transmembrane region" description="Helical" evidence="2">
    <location>
        <begin position="65"/>
        <end position="85"/>
    </location>
</feature>
<dbReference type="InterPro" id="IPR036291">
    <property type="entry name" value="NAD(P)-bd_dom_sf"/>
</dbReference>
<reference evidence="4" key="2">
    <citation type="submission" date="2020-09" db="EMBL/GenBank/DDBJ databases">
        <authorList>
            <person name="Sun Q."/>
            <person name="Zhou Y."/>
        </authorList>
    </citation>
    <scope>NUCLEOTIDE SEQUENCE</scope>
    <source>
        <strain evidence="4">CGMCC 1.15758</strain>
    </source>
</reference>
<dbReference type="GO" id="GO:0006813">
    <property type="term" value="P:potassium ion transport"/>
    <property type="evidence" value="ECO:0007669"/>
    <property type="project" value="InterPro"/>
</dbReference>
<dbReference type="OrthoDB" id="9799090at2"/>
<dbReference type="InterPro" id="IPR003148">
    <property type="entry name" value="RCK_N"/>
</dbReference>
<dbReference type="EMBL" id="BMJS01000007">
    <property type="protein sequence ID" value="GGF94100.1"/>
    <property type="molecule type" value="Genomic_DNA"/>
</dbReference>
<organism evidence="4 5">
    <name type="scientific">Cysteiniphilum litorale</name>
    <dbReference type="NCBI Taxonomy" id="2056700"/>
    <lineage>
        <taxon>Bacteria</taxon>
        <taxon>Pseudomonadati</taxon>
        <taxon>Pseudomonadota</taxon>
        <taxon>Gammaproteobacteria</taxon>
        <taxon>Thiotrichales</taxon>
        <taxon>Fastidiosibacteraceae</taxon>
        <taxon>Cysteiniphilum</taxon>
    </lineage>
</organism>
<dbReference type="Pfam" id="PF02254">
    <property type="entry name" value="TrkA_N"/>
    <property type="match status" value="1"/>
</dbReference>
<dbReference type="PROSITE" id="PS51201">
    <property type="entry name" value="RCK_N"/>
    <property type="match status" value="1"/>
</dbReference>
<evidence type="ECO:0000256" key="2">
    <source>
        <dbReference type="SAM" id="Phobius"/>
    </source>
</evidence>
<evidence type="ECO:0000259" key="3">
    <source>
        <dbReference type="PROSITE" id="PS51201"/>
    </source>
</evidence>
<comment type="subcellular location">
    <subcellularLocation>
        <location evidence="1">Cell membrane</location>
        <topology evidence="1">Multi-pass membrane protein</topology>
    </subcellularLocation>
</comment>
<dbReference type="Proteomes" id="UP000636949">
    <property type="component" value="Unassembled WGS sequence"/>
</dbReference>
<reference evidence="4" key="1">
    <citation type="journal article" date="2014" name="Int. J. Syst. Evol. Microbiol.">
        <title>Complete genome sequence of Corynebacterium casei LMG S-19264T (=DSM 44701T), isolated from a smear-ripened cheese.</title>
        <authorList>
            <consortium name="US DOE Joint Genome Institute (JGI-PGF)"/>
            <person name="Walter F."/>
            <person name="Albersmeier A."/>
            <person name="Kalinowski J."/>
            <person name="Ruckert C."/>
        </authorList>
    </citation>
    <scope>NUCLEOTIDE SEQUENCE</scope>
    <source>
        <strain evidence="4">CGMCC 1.15758</strain>
    </source>
</reference>
<dbReference type="Gene3D" id="3.40.50.720">
    <property type="entry name" value="NAD(P)-binding Rossmann-like Domain"/>
    <property type="match status" value="1"/>
</dbReference>
<sequence>MPRLVHLLKEKLMHFNIPLFLAILLFLNGVFAILIGVFPFIEAAIHDEGVQLVNHIIAGQGFKEFNTVISCFIGYLMLLIGRGIYRRLRFFWILALLMLITLFLTNIFVYYRSGFLTWFYFVEIIGLAISWKVFNVRSQTIKLSYAQFIVILSFILAFLYGVVGAYLLRDQFNSIKDWPDAIYFTVVTYSTVGYGDITPITDEARLFVVSMIFIGLGAFAAVLTFIVSAFIDRLQNLFQTFNKGKKHMKDHVIICGLNDLTHIIISELQQQNKSFLIIDSEHSETADSTELKSLTLHGNANDPDILDKASIIDAHAVIIAYEKDADNIITLLSINEFLNDHKPSKAAKITIRINQKNNINKAKSLGAAEVISPLVMAANAMLNSTH</sequence>
<dbReference type="PANTHER" id="PTHR43833">
    <property type="entry name" value="POTASSIUM CHANNEL PROTEIN 2-RELATED-RELATED"/>
    <property type="match status" value="1"/>
</dbReference>
<dbReference type="PANTHER" id="PTHR43833:SF11">
    <property type="entry name" value="VOLTAGE-GATED POTASSIUM CHANNEL KCH"/>
    <property type="match status" value="1"/>
</dbReference>
<dbReference type="GO" id="GO:0005886">
    <property type="term" value="C:plasma membrane"/>
    <property type="evidence" value="ECO:0007669"/>
    <property type="project" value="UniProtKB-SubCell"/>
</dbReference>
<dbReference type="Pfam" id="PF07885">
    <property type="entry name" value="Ion_trans_2"/>
    <property type="match status" value="1"/>
</dbReference>
<dbReference type="RefSeq" id="WP_117001927.1">
    <property type="nucleotide sequence ID" value="NZ_BMJS01000007.1"/>
</dbReference>
<feature type="transmembrane region" description="Helical" evidence="2">
    <location>
        <begin position="146"/>
        <end position="168"/>
    </location>
</feature>